<protein>
    <submittedName>
        <fullName evidence="1">Uncharacterized protein</fullName>
    </submittedName>
</protein>
<feature type="non-terminal residue" evidence="1">
    <location>
        <position position="202"/>
    </location>
</feature>
<sequence>LDWVGQSSEFNSCLPADIISYAAPPCALPLLSEDEIQTAISSLRSIVAVGFASKLYTLLENTNTPRFAHCRLHLPCIAFRVTEVKRRRGQATNFAYGVKADGLQDLVVTTDETLIQFSRARPTQQVFFLVRPWDQEELSVDSEAHSRSLRLMVHLGQPFGALLLAQQRVGEYKRIASDHNIIAQVRDIAAIDNMDIRTLDIL</sequence>
<organism evidence="1 2">
    <name type="scientific">Suillus luteus UH-Slu-Lm8-n1</name>
    <dbReference type="NCBI Taxonomy" id="930992"/>
    <lineage>
        <taxon>Eukaryota</taxon>
        <taxon>Fungi</taxon>
        <taxon>Dikarya</taxon>
        <taxon>Basidiomycota</taxon>
        <taxon>Agaricomycotina</taxon>
        <taxon>Agaricomycetes</taxon>
        <taxon>Agaricomycetidae</taxon>
        <taxon>Boletales</taxon>
        <taxon>Suillineae</taxon>
        <taxon>Suillaceae</taxon>
        <taxon>Suillus</taxon>
    </lineage>
</organism>
<dbReference type="HOGENOM" id="CLU_000288_138_6_1"/>
<keyword evidence="2" id="KW-1185">Reference proteome</keyword>
<evidence type="ECO:0000313" key="2">
    <source>
        <dbReference type="Proteomes" id="UP000054485"/>
    </source>
</evidence>
<reference evidence="1 2" key="1">
    <citation type="submission" date="2014-04" db="EMBL/GenBank/DDBJ databases">
        <authorList>
            <consortium name="DOE Joint Genome Institute"/>
            <person name="Kuo A."/>
            <person name="Ruytinx J."/>
            <person name="Rineau F."/>
            <person name="Colpaert J."/>
            <person name="Kohler A."/>
            <person name="Nagy L.G."/>
            <person name="Floudas D."/>
            <person name="Copeland A."/>
            <person name="Barry K.W."/>
            <person name="Cichocki N."/>
            <person name="Veneault-Fourrey C."/>
            <person name="LaButti K."/>
            <person name="Lindquist E.A."/>
            <person name="Lipzen A."/>
            <person name="Lundell T."/>
            <person name="Morin E."/>
            <person name="Murat C."/>
            <person name="Sun H."/>
            <person name="Tunlid A."/>
            <person name="Henrissat B."/>
            <person name="Grigoriev I.V."/>
            <person name="Hibbett D.S."/>
            <person name="Martin F."/>
            <person name="Nordberg H.P."/>
            <person name="Cantor M.N."/>
            <person name="Hua S.X."/>
        </authorList>
    </citation>
    <scope>NUCLEOTIDE SEQUENCE [LARGE SCALE GENOMIC DNA]</scope>
    <source>
        <strain evidence="1 2">UH-Slu-Lm8-n1</strain>
    </source>
</reference>
<proteinExistence type="predicted"/>
<name>A0A0D0BU56_9AGAM</name>
<dbReference type="InParanoid" id="A0A0D0BU56"/>
<reference evidence="2" key="2">
    <citation type="submission" date="2015-01" db="EMBL/GenBank/DDBJ databases">
        <title>Evolutionary Origins and Diversification of the Mycorrhizal Mutualists.</title>
        <authorList>
            <consortium name="DOE Joint Genome Institute"/>
            <consortium name="Mycorrhizal Genomics Consortium"/>
            <person name="Kohler A."/>
            <person name="Kuo A."/>
            <person name="Nagy L.G."/>
            <person name="Floudas D."/>
            <person name="Copeland A."/>
            <person name="Barry K.W."/>
            <person name="Cichocki N."/>
            <person name="Veneault-Fourrey C."/>
            <person name="LaButti K."/>
            <person name="Lindquist E.A."/>
            <person name="Lipzen A."/>
            <person name="Lundell T."/>
            <person name="Morin E."/>
            <person name="Murat C."/>
            <person name="Riley R."/>
            <person name="Ohm R."/>
            <person name="Sun H."/>
            <person name="Tunlid A."/>
            <person name="Henrissat B."/>
            <person name="Grigoriev I.V."/>
            <person name="Hibbett D.S."/>
            <person name="Martin F."/>
        </authorList>
    </citation>
    <scope>NUCLEOTIDE SEQUENCE [LARGE SCALE GENOMIC DNA]</scope>
    <source>
        <strain evidence="2">UH-Slu-Lm8-n1</strain>
    </source>
</reference>
<feature type="non-terminal residue" evidence="1">
    <location>
        <position position="1"/>
    </location>
</feature>
<dbReference type="OrthoDB" id="2684694at2759"/>
<evidence type="ECO:0000313" key="1">
    <source>
        <dbReference type="EMBL" id="KIK49082.1"/>
    </source>
</evidence>
<dbReference type="AlphaFoldDB" id="A0A0D0BU56"/>
<dbReference type="EMBL" id="KN835134">
    <property type="protein sequence ID" value="KIK49082.1"/>
    <property type="molecule type" value="Genomic_DNA"/>
</dbReference>
<accession>A0A0D0BU56</accession>
<dbReference type="Proteomes" id="UP000054485">
    <property type="component" value="Unassembled WGS sequence"/>
</dbReference>
<gene>
    <name evidence="1" type="ORF">CY34DRAFT_39259</name>
</gene>